<dbReference type="EMBL" id="JABWDY010023619">
    <property type="protein sequence ID" value="KAF5190787.1"/>
    <property type="molecule type" value="Genomic_DNA"/>
</dbReference>
<evidence type="ECO:0000256" key="4">
    <source>
        <dbReference type="PROSITE-ProRule" id="PRU00267"/>
    </source>
</evidence>
<keyword evidence="8" id="KW-1185">Reference proteome</keyword>
<dbReference type="PANTHER" id="PTHR46261:SF35">
    <property type="entry name" value="HIGH MOBILITY GROUP B PROTEIN 4-RELATED"/>
    <property type="match status" value="1"/>
</dbReference>
<feature type="DNA-binding region" description="HMG box" evidence="4">
    <location>
        <begin position="83"/>
        <end position="152"/>
    </location>
</feature>
<evidence type="ECO:0000256" key="2">
    <source>
        <dbReference type="ARBA" id="ARBA00023125"/>
    </source>
</evidence>
<dbReference type="AlphaFoldDB" id="A0A7J6W1F3"/>
<dbReference type="PROSITE" id="PS50118">
    <property type="entry name" value="HMG_BOX_2"/>
    <property type="match status" value="1"/>
</dbReference>
<protein>
    <submittedName>
        <fullName evidence="7">High mobility group b protein</fullName>
    </submittedName>
</protein>
<sequence length="188" mass="20965">IFPHISVINSSHKLLSLSLSLPSDLSLLFEALTLEDFTMKVTKAKSETTNKADTKLAVNRKVAERASKKTTKKAKPAKDPNMPKKPLSAFFVFMEEFRKLYKEKFPNNKSVALVGKAGGEKWKSMSDFDKAPYVAKAEKRKAEYLINVEAYKNKQANGPNPAEEEDGSDKSKSEVNDDEESGEEGDDE</sequence>
<dbReference type="GO" id="GO:0005634">
    <property type="term" value="C:nucleus"/>
    <property type="evidence" value="ECO:0007669"/>
    <property type="project" value="UniProtKB-SubCell"/>
</dbReference>
<proteinExistence type="predicted"/>
<feature type="domain" description="HMG box" evidence="6">
    <location>
        <begin position="83"/>
        <end position="152"/>
    </location>
</feature>
<dbReference type="SMART" id="SM00398">
    <property type="entry name" value="HMG"/>
    <property type="match status" value="1"/>
</dbReference>
<feature type="region of interest" description="Disordered" evidence="5">
    <location>
        <begin position="60"/>
        <end position="82"/>
    </location>
</feature>
<evidence type="ECO:0000313" key="7">
    <source>
        <dbReference type="EMBL" id="KAF5190787.1"/>
    </source>
</evidence>
<dbReference type="InterPro" id="IPR009071">
    <property type="entry name" value="HMG_box_dom"/>
</dbReference>
<dbReference type="Proteomes" id="UP000554482">
    <property type="component" value="Unassembled WGS sequence"/>
</dbReference>
<gene>
    <name evidence="7" type="ORF">FRX31_019622</name>
</gene>
<dbReference type="InterPro" id="IPR036910">
    <property type="entry name" value="HMG_box_dom_sf"/>
</dbReference>
<evidence type="ECO:0000313" key="8">
    <source>
        <dbReference type="Proteomes" id="UP000554482"/>
    </source>
</evidence>
<evidence type="ECO:0000256" key="3">
    <source>
        <dbReference type="ARBA" id="ARBA00023242"/>
    </source>
</evidence>
<dbReference type="InterPro" id="IPR031061">
    <property type="entry name" value="HMGB_plant"/>
</dbReference>
<keyword evidence="3 4" id="KW-0539">Nucleus</keyword>
<feature type="non-terminal residue" evidence="7">
    <location>
        <position position="1"/>
    </location>
</feature>
<comment type="caution">
    <text evidence="7">The sequence shown here is derived from an EMBL/GenBank/DDBJ whole genome shotgun (WGS) entry which is preliminary data.</text>
</comment>
<dbReference type="CDD" id="cd22005">
    <property type="entry name" value="HMG-box_AtHMGB1-like"/>
    <property type="match status" value="1"/>
</dbReference>
<dbReference type="SUPFAM" id="SSF47095">
    <property type="entry name" value="HMG-box"/>
    <property type="match status" value="1"/>
</dbReference>
<dbReference type="Pfam" id="PF00505">
    <property type="entry name" value="HMG_box"/>
    <property type="match status" value="1"/>
</dbReference>
<evidence type="ECO:0000259" key="6">
    <source>
        <dbReference type="PROSITE" id="PS50118"/>
    </source>
</evidence>
<organism evidence="7 8">
    <name type="scientific">Thalictrum thalictroides</name>
    <name type="common">Rue-anemone</name>
    <name type="synonym">Anemone thalictroides</name>
    <dbReference type="NCBI Taxonomy" id="46969"/>
    <lineage>
        <taxon>Eukaryota</taxon>
        <taxon>Viridiplantae</taxon>
        <taxon>Streptophyta</taxon>
        <taxon>Embryophyta</taxon>
        <taxon>Tracheophyta</taxon>
        <taxon>Spermatophyta</taxon>
        <taxon>Magnoliopsida</taxon>
        <taxon>Ranunculales</taxon>
        <taxon>Ranunculaceae</taxon>
        <taxon>Thalictroideae</taxon>
        <taxon>Thalictrum</taxon>
    </lineage>
</organism>
<comment type="subcellular location">
    <subcellularLocation>
        <location evidence="1">Nucleus</location>
    </subcellularLocation>
</comment>
<keyword evidence="2 4" id="KW-0238">DNA-binding</keyword>
<reference evidence="7 8" key="1">
    <citation type="submission" date="2020-06" db="EMBL/GenBank/DDBJ databases">
        <title>Transcriptomic and genomic resources for Thalictrum thalictroides and T. hernandezii: Facilitating candidate gene discovery in an emerging model plant lineage.</title>
        <authorList>
            <person name="Arias T."/>
            <person name="Riano-Pachon D.M."/>
            <person name="Di Stilio V.S."/>
        </authorList>
    </citation>
    <scope>NUCLEOTIDE SEQUENCE [LARGE SCALE GENOMIC DNA]</scope>
    <source>
        <strain evidence="8">cv. WT478/WT964</strain>
        <tissue evidence="7">Leaves</tissue>
    </source>
</reference>
<dbReference type="GO" id="GO:0003677">
    <property type="term" value="F:DNA binding"/>
    <property type="evidence" value="ECO:0007669"/>
    <property type="project" value="UniProtKB-UniRule"/>
</dbReference>
<evidence type="ECO:0000256" key="1">
    <source>
        <dbReference type="ARBA" id="ARBA00004123"/>
    </source>
</evidence>
<dbReference type="Gene3D" id="1.10.30.10">
    <property type="entry name" value="High mobility group box domain"/>
    <property type="match status" value="1"/>
</dbReference>
<name>A0A7J6W1F3_THATH</name>
<dbReference type="OrthoDB" id="1919336at2759"/>
<evidence type="ECO:0000256" key="5">
    <source>
        <dbReference type="SAM" id="MobiDB-lite"/>
    </source>
</evidence>
<dbReference type="PANTHER" id="PTHR46261">
    <property type="entry name" value="HIGH MOBILITY GROUP B PROTEIN 4-RELATED"/>
    <property type="match status" value="1"/>
</dbReference>
<feature type="region of interest" description="Disordered" evidence="5">
    <location>
        <begin position="151"/>
        <end position="188"/>
    </location>
</feature>
<accession>A0A7J6W1F3</accession>
<feature type="compositionally biased region" description="Acidic residues" evidence="5">
    <location>
        <begin position="176"/>
        <end position="188"/>
    </location>
</feature>